<dbReference type="AlphaFoldDB" id="A0AAD1L3T3"/>
<accession>A0AAD1L3T3</accession>
<protein>
    <submittedName>
        <fullName evidence="1">Uncharacterized protein</fullName>
    </submittedName>
</protein>
<reference evidence="1" key="1">
    <citation type="submission" date="2022-07" db="EMBL/GenBank/DDBJ databases">
        <title>Complete genome sequence of carbapenem-resistant Citrobacter spp. in Japan.</title>
        <authorList>
            <person name="Maehana S."/>
            <person name="Suzuki M."/>
            <person name="Kitasato H."/>
        </authorList>
    </citation>
    <scope>NUCLEOTIDE SEQUENCE</scope>
    <source>
        <strain evidence="1">KAM621</strain>
    </source>
</reference>
<evidence type="ECO:0000313" key="2">
    <source>
        <dbReference type="Proteomes" id="UP001058317"/>
    </source>
</evidence>
<evidence type="ECO:0000313" key="1">
    <source>
        <dbReference type="EMBL" id="BDN96886.1"/>
    </source>
</evidence>
<sequence>MNFKVIYFLFDSCYAQKNIREIVAMGLGMDMSRDELLEDRAAFIAGEIGGAVVELIIDGVVIDRDAIVDQLEAKRKAVGNVIHKGFLRDAAEFVRKGK</sequence>
<proteinExistence type="predicted"/>
<organism evidence="1 2">
    <name type="scientific">Citrobacter braakii</name>
    <dbReference type="NCBI Taxonomy" id="57706"/>
    <lineage>
        <taxon>Bacteria</taxon>
        <taxon>Pseudomonadati</taxon>
        <taxon>Pseudomonadota</taxon>
        <taxon>Gammaproteobacteria</taxon>
        <taxon>Enterobacterales</taxon>
        <taxon>Enterobacteriaceae</taxon>
        <taxon>Citrobacter</taxon>
        <taxon>Citrobacter freundii complex</taxon>
    </lineage>
</organism>
<dbReference type="Proteomes" id="UP001058317">
    <property type="component" value="Chromosome"/>
</dbReference>
<gene>
    <name evidence="1" type="ORF">KAM621c_19910</name>
</gene>
<dbReference type="EMBL" id="AP026382">
    <property type="protein sequence ID" value="BDN96886.1"/>
    <property type="molecule type" value="Genomic_DNA"/>
</dbReference>
<name>A0AAD1L3T3_CITBR</name>